<dbReference type="PANTHER" id="PTHR31190">
    <property type="entry name" value="DNA-BINDING DOMAIN"/>
    <property type="match status" value="1"/>
</dbReference>
<keyword evidence="4" id="KW-0804">Transcription</keyword>
<dbReference type="EMBL" id="CM016558">
    <property type="protein sequence ID" value="TKW03057.1"/>
    <property type="molecule type" value="Genomic_DNA"/>
</dbReference>
<evidence type="ECO:0000256" key="5">
    <source>
        <dbReference type="ARBA" id="ARBA00023242"/>
    </source>
</evidence>
<dbReference type="GO" id="GO:0003677">
    <property type="term" value="F:DNA binding"/>
    <property type="evidence" value="ECO:0007669"/>
    <property type="project" value="UniProtKB-KW"/>
</dbReference>
<dbReference type="PROSITE" id="PS51032">
    <property type="entry name" value="AP2_ERF"/>
    <property type="match status" value="1"/>
</dbReference>
<dbReference type="GO" id="GO:0005634">
    <property type="term" value="C:nucleus"/>
    <property type="evidence" value="ECO:0007669"/>
    <property type="project" value="UniProtKB-SubCell"/>
</dbReference>
<evidence type="ECO:0000256" key="3">
    <source>
        <dbReference type="ARBA" id="ARBA00023125"/>
    </source>
</evidence>
<accession>A0A4U6TYZ1</accession>
<dbReference type="GO" id="GO:0009873">
    <property type="term" value="P:ethylene-activated signaling pathway"/>
    <property type="evidence" value="ECO:0007669"/>
    <property type="project" value="InterPro"/>
</dbReference>
<evidence type="ECO:0000256" key="1">
    <source>
        <dbReference type="ARBA" id="ARBA00004123"/>
    </source>
</evidence>
<evidence type="ECO:0000313" key="8">
    <source>
        <dbReference type="EMBL" id="TKW03057.1"/>
    </source>
</evidence>
<evidence type="ECO:0000256" key="6">
    <source>
        <dbReference type="SAM" id="MobiDB-lite"/>
    </source>
</evidence>
<dbReference type="InterPro" id="IPR001471">
    <property type="entry name" value="AP2/ERF_dom"/>
</dbReference>
<dbReference type="InterPro" id="IPR044808">
    <property type="entry name" value="ERF_plant"/>
</dbReference>
<proteinExistence type="predicted"/>
<dbReference type="SUPFAM" id="SSF54171">
    <property type="entry name" value="DNA-binding domain"/>
    <property type="match status" value="1"/>
</dbReference>
<keyword evidence="2" id="KW-0805">Transcription regulation</keyword>
<protein>
    <recommendedName>
        <fullName evidence="7">AP2/ERF domain-containing protein</fullName>
    </recommendedName>
</protein>
<dbReference type="Gene3D" id="3.30.730.10">
    <property type="entry name" value="AP2/ERF domain"/>
    <property type="match status" value="1"/>
</dbReference>
<feature type="region of interest" description="Disordered" evidence="6">
    <location>
        <begin position="42"/>
        <end position="67"/>
    </location>
</feature>
<evidence type="ECO:0000256" key="2">
    <source>
        <dbReference type="ARBA" id="ARBA00023015"/>
    </source>
</evidence>
<dbReference type="OMA" id="HETCGAN"/>
<keyword evidence="9" id="KW-1185">Reference proteome</keyword>
<reference evidence="8" key="1">
    <citation type="submission" date="2019-03" db="EMBL/GenBank/DDBJ databases">
        <title>WGS assembly of Setaria viridis.</title>
        <authorList>
            <person name="Huang P."/>
            <person name="Jenkins J."/>
            <person name="Grimwood J."/>
            <person name="Barry K."/>
            <person name="Healey A."/>
            <person name="Mamidi S."/>
            <person name="Sreedasyam A."/>
            <person name="Shu S."/>
            <person name="Feldman M."/>
            <person name="Wu J."/>
            <person name="Yu Y."/>
            <person name="Chen C."/>
            <person name="Johnson J."/>
            <person name="Rokhsar D."/>
            <person name="Baxter I."/>
            <person name="Schmutz J."/>
            <person name="Brutnell T."/>
            <person name="Kellogg E."/>
        </authorList>
    </citation>
    <scope>NUCLEOTIDE SEQUENCE [LARGE SCALE GENOMIC DNA]</scope>
</reference>
<dbReference type="PANTHER" id="PTHR31190:SF181">
    <property type="entry name" value="OS02G0764700 PROTEIN"/>
    <property type="match status" value="1"/>
</dbReference>
<comment type="subcellular location">
    <subcellularLocation>
        <location evidence="1">Nucleus</location>
    </subcellularLocation>
</comment>
<dbReference type="InterPro" id="IPR036955">
    <property type="entry name" value="AP2/ERF_dom_sf"/>
</dbReference>
<gene>
    <name evidence="8" type="ORF">SEVIR_7G039205v2</name>
</gene>
<evidence type="ECO:0000256" key="4">
    <source>
        <dbReference type="ARBA" id="ARBA00023163"/>
    </source>
</evidence>
<dbReference type="GO" id="GO:0003700">
    <property type="term" value="F:DNA-binding transcription factor activity"/>
    <property type="evidence" value="ECO:0007669"/>
    <property type="project" value="InterPro"/>
</dbReference>
<dbReference type="Proteomes" id="UP000298652">
    <property type="component" value="Chromosome 7"/>
</dbReference>
<keyword evidence="5" id="KW-0539">Nucleus</keyword>
<keyword evidence="3" id="KW-0238">DNA-binding</keyword>
<dbReference type="AlphaFoldDB" id="A0A4U6TYZ1"/>
<dbReference type="Gramene" id="TKW03057">
    <property type="protein sequence ID" value="TKW03057"/>
    <property type="gene ID" value="SEVIR_7G039205v2"/>
</dbReference>
<sequence length="191" mass="21109">MILQKDPQTLLQLTIEAPVACTCATCGADGCAGSGCELLAAARTGPSSDSDEEGSSPRPRAMPPLPGAWRGRVSKYHDVWWRPWGKWAAEIRNPHCTMRKWLDIFNTIEDAIPSMAPTSTYHRHHHLLQPLLESLHETYRSNASSPVHVALAVAALVGQHSTRLVPKEQDIWDGLNETMMMDDGSFWSSIP</sequence>
<evidence type="ECO:0000313" key="9">
    <source>
        <dbReference type="Proteomes" id="UP000298652"/>
    </source>
</evidence>
<dbReference type="InterPro" id="IPR016177">
    <property type="entry name" value="DNA-bd_dom_sf"/>
</dbReference>
<name>A0A4U6TYZ1_SETVI</name>
<evidence type="ECO:0000259" key="7">
    <source>
        <dbReference type="PROSITE" id="PS51032"/>
    </source>
</evidence>
<organism evidence="8 9">
    <name type="scientific">Setaria viridis</name>
    <name type="common">Green bristlegrass</name>
    <name type="synonym">Setaria italica subsp. viridis</name>
    <dbReference type="NCBI Taxonomy" id="4556"/>
    <lineage>
        <taxon>Eukaryota</taxon>
        <taxon>Viridiplantae</taxon>
        <taxon>Streptophyta</taxon>
        <taxon>Embryophyta</taxon>
        <taxon>Tracheophyta</taxon>
        <taxon>Spermatophyta</taxon>
        <taxon>Magnoliopsida</taxon>
        <taxon>Liliopsida</taxon>
        <taxon>Poales</taxon>
        <taxon>Poaceae</taxon>
        <taxon>PACMAD clade</taxon>
        <taxon>Panicoideae</taxon>
        <taxon>Panicodae</taxon>
        <taxon>Paniceae</taxon>
        <taxon>Cenchrinae</taxon>
        <taxon>Setaria</taxon>
    </lineage>
</organism>
<feature type="domain" description="AP2/ERF" evidence="7">
    <location>
        <begin position="75"/>
        <end position="111"/>
    </location>
</feature>